<keyword evidence="14 21" id="KW-0505">Motor protein</keyword>
<evidence type="ECO:0000256" key="15">
    <source>
        <dbReference type="ARBA" id="ARBA00023203"/>
    </source>
</evidence>
<dbReference type="PANTHER" id="PTHR46256:SF3">
    <property type="entry name" value="MYOSIN MOTOR DOMAIN-CONTAINING PROTEIN"/>
    <property type="match status" value="1"/>
</dbReference>
<dbReference type="GO" id="GO:0000146">
    <property type="term" value="F:microfilament motor activity"/>
    <property type="evidence" value="ECO:0007669"/>
    <property type="project" value="TreeGrafter"/>
</dbReference>
<evidence type="ECO:0000256" key="3">
    <source>
        <dbReference type="ARBA" id="ARBA00006998"/>
    </source>
</evidence>
<dbReference type="Gene3D" id="1.20.58.530">
    <property type="match status" value="1"/>
</dbReference>
<keyword evidence="28" id="KW-1185">Reference proteome</keyword>
<keyword evidence="9" id="KW-0677">Repeat</keyword>
<feature type="binding site" evidence="21">
    <location>
        <begin position="434"/>
        <end position="441"/>
    </location>
    <ligand>
        <name>ATP</name>
        <dbReference type="ChEBI" id="CHEBI:30616"/>
    </ligand>
</feature>
<dbReference type="EC" id="2.7.11.1" evidence="4"/>
<evidence type="ECO:0000256" key="9">
    <source>
        <dbReference type="ARBA" id="ARBA00022737"/>
    </source>
</evidence>
<keyword evidence="6" id="KW-0723">Serine/threonine-protein kinase</keyword>
<dbReference type="GO" id="GO:0042995">
    <property type="term" value="C:cell projection"/>
    <property type="evidence" value="ECO:0007669"/>
    <property type="project" value="UniProtKB-SubCell"/>
</dbReference>
<dbReference type="FunFam" id="1.20.58.530:FF:000010">
    <property type="entry name" value="Myosin IIIA"/>
    <property type="match status" value="1"/>
</dbReference>
<evidence type="ECO:0000256" key="23">
    <source>
        <dbReference type="SAM" id="Coils"/>
    </source>
</evidence>
<evidence type="ECO:0000256" key="16">
    <source>
        <dbReference type="ARBA" id="ARBA00023212"/>
    </source>
</evidence>
<evidence type="ECO:0000256" key="6">
    <source>
        <dbReference type="ARBA" id="ARBA00022527"/>
    </source>
</evidence>
<evidence type="ECO:0000256" key="8">
    <source>
        <dbReference type="ARBA" id="ARBA00022679"/>
    </source>
</evidence>
<keyword evidence="13 21" id="KW-0518">Myosin</keyword>
<feature type="region of interest" description="Actin-binding" evidence="21">
    <location>
        <begin position="947"/>
        <end position="969"/>
    </location>
</feature>
<dbReference type="InterPro" id="IPR000719">
    <property type="entry name" value="Prot_kinase_dom"/>
</dbReference>
<dbReference type="PROSITE" id="PS51456">
    <property type="entry name" value="MYOSIN_MOTOR"/>
    <property type="match status" value="1"/>
</dbReference>
<comment type="similarity">
    <text evidence="21">Belongs to the TRAFAC class myosin-kinesin ATPase superfamily. Myosin family.</text>
</comment>
<dbReference type="PANTHER" id="PTHR46256">
    <property type="entry name" value="AGAP011099-PA"/>
    <property type="match status" value="1"/>
</dbReference>
<evidence type="ECO:0000256" key="5">
    <source>
        <dbReference type="ARBA" id="ARBA00022490"/>
    </source>
</evidence>
<feature type="binding site" evidence="22">
    <location>
        <position position="53"/>
    </location>
    <ligand>
        <name>ATP</name>
        <dbReference type="ChEBI" id="CHEBI:30616"/>
    </ligand>
</feature>
<evidence type="ECO:0000256" key="2">
    <source>
        <dbReference type="ARBA" id="ARBA00004316"/>
    </source>
</evidence>
<dbReference type="InterPro" id="IPR052409">
    <property type="entry name" value="Myosin-III_kinase_activity"/>
</dbReference>
<keyword evidence="5" id="KW-0963">Cytoplasm</keyword>
<dbReference type="Gene3D" id="1.10.510.10">
    <property type="entry name" value="Transferase(Phosphotransferase) domain 1"/>
    <property type="match status" value="1"/>
</dbReference>
<feature type="compositionally biased region" description="Polar residues" evidence="24">
    <location>
        <begin position="907"/>
        <end position="931"/>
    </location>
</feature>
<dbReference type="InterPro" id="IPR027417">
    <property type="entry name" value="P-loop_NTPase"/>
</dbReference>
<keyword evidence="11" id="KW-0418">Kinase</keyword>
<evidence type="ECO:0000259" key="25">
    <source>
        <dbReference type="PROSITE" id="PS50011"/>
    </source>
</evidence>
<dbReference type="InterPro" id="IPR017441">
    <property type="entry name" value="Protein_kinase_ATP_BS"/>
</dbReference>
<dbReference type="GO" id="GO:0005524">
    <property type="term" value="F:ATP binding"/>
    <property type="evidence" value="ECO:0007669"/>
    <property type="project" value="UniProtKB-UniRule"/>
</dbReference>
<keyword evidence="17" id="KW-0966">Cell projection</keyword>
<accession>A0AAD8F350</accession>
<proteinExistence type="inferred from homology"/>
<dbReference type="Gene3D" id="1.20.5.190">
    <property type="match status" value="2"/>
</dbReference>
<evidence type="ECO:0000259" key="26">
    <source>
        <dbReference type="PROSITE" id="PS51456"/>
    </source>
</evidence>
<dbReference type="InterPro" id="IPR036083">
    <property type="entry name" value="MYSc_Myo3"/>
</dbReference>
<dbReference type="GO" id="GO:0007601">
    <property type="term" value="P:visual perception"/>
    <property type="evidence" value="ECO:0007669"/>
    <property type="project" value="UniProtKB-KW"/>
</dbReference>
<sequence>MFSDYSYHSDVVSLAELQEPGELWELEETIGEGTYGEVYLGTNKKTGEHVAIKVMESVSEVIEEVEQEYRVLRDLSGHPNMPKFYGMYLKRRQLGSATEDQIWIVMELCKGGSVTDLARHLISKSQCLEEVLIAFILMETLQVLVHLHSNNVIHRDVKGHNILLTSAGNIKMVDFGVSGHLQSPTDRKKTHVGTPYWMAPEVIACEQQLDYTYDVRCDVWSLGITAIELADGKPPLAEFDPRRALFKIPRSPAPKLRHPERWSAEFSDFIAKCLIKDYEQRPYARELLSHSLLRIVPKDTSQLTATLVNITSTMEKKVSQPDVTTKHGQFKSNRKSRRDVATVENLAMLEVLDEESIVNQLHSRYNQDEIYTYIGDILLAVNPFITLPIYTEEYIRRYIHSTKAEHPPHIFAVADQSYQMMMHNKHNQCIVISGESGAGKTESANLLVQQLTQLGKAPYRTLEDRILQVNPLMEAFGNAKTVINDNSSRFGKYLEMFFTSSTGAVVGAKITEYLLEKSRVIHQAVNEQNFHIFYHLHDGLMSSDRKAEYHLRPDTAYRYITEYTNKAPDISSISMNRVKFKTIEHCFEIIGFKKEEVSSVYAILVAILQTGNVEFTAKDSGYGGEACVVANQELIAIVSELLGLDYVDLLDSLTTTGMVAKGEVIIRDNSVQEAEDARDAMAKALYGRLFSWIVNRISSLLRPGQVTGQDEQFFTIGLLDIFGFENFKTNSFEQLCINIANEQIQYYFNQHIFAWELEEYKNEEIDATEVAYVDNRPILDMFLSKPVGLLSLLDEESHFPKATDTTLVEKFHQNIKSPIYSRPKSNDLTFSIDHYAGRVEYDAQGFLEKNRDRLPIEITNIMRMSENSVVKSLFQTPLTKTGNLDSSSIHSSSKNSSRGTSSISTSPGVTTTSYTSKGSMGGSRHTQGSASMTRIQQTVATYFRYSLMDLLNKMVSGTPHFVRCLKPNDFKEPGHFNDERITSQLRYTGVLETTRIRRQGYSHRIPFSEFFKRYHVLGFKQGDRITINGESCRRLLNNLGMKNFAIGKSKVFLKYYHVEELAQCYEDMCQKVVRVQAYVRMWLARTRFYKMKWNREKACIVIQKNTRAYITRKKYTAIKSKRDEAATVIQKAIKGHITRKKYKPIIRQRHEAAVKIQSNVRGYICRKKVNRLKSIQEEEEQQIKKLAEEEKAKLIQKNFRLYRLKKRTDARLQIKQRQEMSATKIQAYFRMWREKTAYLKRHKEMQKHQSMQKTSQASTKSTVRKAQKVSSVHKDIPQISSYVPQSPQKKVWEQVSVQEVGESRLEQMKKMHVEKEVIPQPEADYYNSVANEEEVSMSGLGGTLSGLMNLGGLTMNPSVIINNEDGSVEPDFEMDEEVMNFMHGHIHRQLMKLTHKGPMAENRTEHGLMDRDTKAYFEEVIRGSALFGLLPSRDNDGFGDEEEEIFDYSQAEDNDPDYQSEPDHVDTARNQLSRILLAKKVAEAFMA</sequence>
<dbReference type="GO" id="GO:0030832">
    <property type="term" value="P:regulation of actin filament length"/>
    <property type="evidence" value="ECO:0007669"/>
    <property type="project" value="TreeGrafter"/>
</dbReference>
<dbReference type="InterPro" id="IPR036961">
    <property type="entry name" value="Kinesin_motor_dom_sf"/>
</dbReference>
<dbReference type="InterPro" id="IPR008271">
    <property type="entry name" value="Ser/Thr_kinase_AS"/>
</dbReference>
<feature type="coiled-coil region" evidence="23">
    <location>
        <begin position="1169"/>
        <end position="1197"/>
    </location>
</feature>
<evidence type="ECO:0000256" key="14">
    <source>
        <dbReference type="ARBA" id="ARBA00023175"/>
    </source>
</evidence>
<dbReference type="Pfam" id="PF00063">
    <property type="entry name" value="Myosin_head"/>
    <property type="match status" value="1"/>
</dbReference>
<dbReference type="Proteomes" id="UP001233172">
    <property type="component" value="Unassembled WGS sequence"/>
</dbReference>
<dbReference type="PROSITE" id="PS00107">
    <property type="entry name" value="PROTEIN_KINASE_ATP"/>
    <property type="match status" value="1"/>
</dbReference>
<dbReference type="GO" id="GO:0003779">
    <property type="term" value="F:actin binding"/>
    <property type="evidence" value="ECO:0007669"/>
    <property type="project" value="UniProtKB-KW"/>
</dbReference>
<dbReference type="Gene3D" id="3.40.850.10">
    <property type="entry name" value="Kinesin motor domain"/>
    <property type="match status" value="1"/>
</dbReference>
<dbReference type="SMART" id="SM00220">
    <property type="entry name" value="S_TKc"/>
    <property type="match status" value="1"/>
</dbReference>
<dbReference type="PROSITE" id="PS50011">
    <property type="entry name" value="PROTEIN_KINASE_DOM"/>
    <property type="match status" value="1"/>
</dbReference>
<dbReference type="InterPro" id="IPR000048">
    <property type="entry name" value="IQ_motif_EF-hand-BS"/>
</dbReference>
<evidence type="ECO:0000256" key="7">
    <source>
        <dbReference type="ARBA" id="ARBA00022606"/>
    </source>
</evidence>
<evidence type="ECO:0000256" key="19">
    <source>
        <dbReference type="ARBA" id="ARBA00047899"/>
    </source>
</evidence>
<dbReference type="FunFam" id="1.10.510.10:FF:000421">
    <property type="entry name" value="Serine/threonine-protein kinase PAK 6"/>
    <property type="match status" value="1"/>
</dbReference>
<dbReference type="InterPro" id="IPR001609">
    <property type="entry name" value="Myosin_head_motor_dom-like"/>
</dbReference>
<dbReference type="Gene3D" id="1.20.120.720">
    <property type="entry name" value="Myosin VI head, motor domain, U50 subdomain"/>
    <property type="match status" value="1"/>
</dbReference>
<organism evidence="27 28">
    <name type="scientific">Biomphalaria pfeifferi</name>
    <name type="common">Bloodfluke planorb</name>
    <name type="synonym">Freshwater snail</name>
    <dbReference type="NCBI Taxonomy" id="112525"/>
    <lineage>
        <taxon>Eukaryota</taxon>
        <taxon>Metazoa</taxon>
        <taxon>Spiralia</taxon>
        <taxon>Lophotrochozoa</taxon>
        <taxon>Mollusca</taxon>
        <taxon>Gastropoda</taxon>
        <taxon>Heterobranchia</taxon>
        <taxon>Euthyneura</taxon>
        <taxon>Panpulmonata</taxon>
        <taxon>Hygrophila</taxon>
        <taxon>Lymnaeoidea</taxon>
        <taxon>Planorbidae</taxon>
        <taxon>Biomphalaria</taxon>
    </lineage>
</organism>
<dbReference type="GO" id="GO:0004674">
    <property type="term" value="F:protein serine/threonine kinase activity"/>
    <property type="evidence" value="ECO:0007669"/>
    <property type="project" value="UniProtKB-KW"/>
</dbReference>
<evidence type="ECO:0000313" key="28">
    <source>
        <dbReference type="Proteomes" id="UP001233172"/>
    </source>
</evidence>
<evidence type="ECO:0000256" key="10">
    <source>
        <dbReference type="ARBA" id="ARBA00022741"/>
    </source>
</evidence>
<reference evidence="27" key="1">
    <citation type="journal article" date="2023" name="PLoS Negl. Trop. Dis.">
        <title>A genome sequence for Biomphalaria pfeifferi, the major vector snail for the human-infecting parasite Schistosoma mansoni.</title>
        <authorList>
            <person name="Bu L."/>
            <person name="Lu L."/>
            <person name="Laidemitt M.R."/>
            <person name="Zhang S.M."/>
            <person name="Mutuku M."/>
            <person name="Mkoji G."/>
            <person name="Steinauer M."/>
            <person name="Loker E.S."/>
        </authorList>
    </citation>
    <scope>NUCLEOTIDE SEQUENCE</scope>
    <source>
        <strain evidence="27">KasaAsao</strain>
    </source>
</reference>
<comment type="caution">
    <text evidence="27">The sequence shown here is derived from an EMBL/GenBank/DDBJ whole genome shotgun (WGS) entry which is preliminary data.</text>
</comment>
<evidence type="ECO:0000256" key="22">
    <source>
        <dbReference type="PROSITE-ProRule" id="PRU10141"/>
    </source>
</evidence>
<dbReference type="SUPFAM" id="SSF52540">
    <property type="entry name" value="P-loop containing nucleoside triphosphate hydrolases"/>
    <property type="match status" value="2"/>
</dbReference>
<dbReference type="Gene3D" id="6.20.240.20">
    <property type="match status" value="1"/>
</dbReference>
<dbReference type="GO" id="GO:0016459">
    <property type="term" value="C:myosin complex"/>
    <property type="evidence" value="ECO:0007669"/>
    <property type="project" value="UniProtKB-KW"/>
</dbReference>
<keyword evidence="8" id="KW-0808">Transferase</keyword>
<comment type="subcellular location">
    <subcellularLocation>
        <location evidence="2">Cell projection</location>
    </subcellularLocation>
    <subcellularLocation>
        <location evidence="1">Cytoplasm</location>
        <location evidence="1">Cytoskeleton</location>
    </subcellularLocation>
</comment>
<keyword evidence="15 21" id="KW-0009">Actin-binding</keyword>
<dbReference type="Gene3D" id="3.30.200.20">
    <property type="entry name" value="Phosphorylase Kinase, domain 1"/>
    <property type="match status" value="1"/>
</dbReference>
<keyword evidence="12 21" id="KW-0067">ATP-binding</keyword>
<keyword evidence="23" id="KW-0175">Coiled coil</keyword>
<keyword evidence="10 21" id="KW-0547">Nucleotide-binding</keyword>
<evidence type="ECO:0000256" key="21">
    <source>
        <dbReference type="PROSITE-ProRule" id="PRU00782"/>
    </source>
</evidence>
<dbReference type="PROSITE" id="PS50096">
    <property type="entry name" value="IQ"/>
    <property type="match status" value="5"/>
</dbReference>
<protein>
    <recommendedName>
        <fullName evidence="4">non-specific serine/threonine protein kinase</fullName>
        <ecNumber evidence="4">2.7.11.1</ecNumber>
    </recommendedName>
</protein>
<dbReference type="SUPFAM" id="SSF56112">
    <property type="entry name" value="Protein kinase-like (PK-like)"/>
    <property type="match status" value="1"/>
</dbReference>
<evidence type="ECO:0000256" key="13">
    <source>
        <dbReference type="ARBA" id="ARBA00023123"/>
    </source>
</evidence>
<dbReference type="PRINTS" id="PR00193">
    <property type="entry name" value="MYOSINHEAVY"/>
</dbReference>
<reference evidence="27" key="2">
    <citation type="submission" date="2023-04" db="EMBL/GenBank/DDBJ databases">
        <authorList>
            <person name="Bu L."/>
            <person name="Lu L."/>
            <person name="Laidemitt M.R."/>
            <person name="Zhang S.M."/>
            <person name="Mutuku M."/>
            <person name="Mkoji G."/>
            <person name="Steinauer M."/>
            <person name="Loker E.S."/>
        </authorList>
    </citation>
    <scope>NUCLEOTIDE SEQUENCE</scope>
    <source>
        <strain evidence="27">KasaAsao</strain>
        <tissue evidence="27">Whole Snail</tissue>
    </source>
</reference>
<feature type="domain" description="Protein kinase" evidence="25">
    <location>
        <begin position="24"/>
        <end position="293"/>
    </location>
</feature>
<evidence type="ECO:0000256" key="20">
    <source>
        <dbReference type="ARBA" id="ARBA00048679"/>
    </source>
</evidence>
<dbReference type="SMART" id="SM00015">
    <property type="entry name" value="IQ"/>
    <property type="match status" value="6"/>
</dbReference>
<feature type="region of interest" description="Disordered" evidence="24">
    <location>
        <begin position="882"/>
        <end position="931"/>
    </location>
</feature>
<dbReference type="Gene3D" id="1.10.10.820">
    <property type="match status" value="1"/>
</dbReference>
<comment type="catalytic activity">
    <reaction evidence="19">
        <text>L-threonyl-[protein] + ATP = O-phospho-L-threonyl-[protein] + ADP + H(+)</text>
        <dbReference type="Rhea" id="RHEA:46608"/>
        <dbReference type="Rhea" id="RHEA-COMP:11060"/>
        <dbReference type="Rhea" id="RHEA-COMP:11605"/>
        <dbReference type="ChEBI" id="CHEBI:15378"/>
        <dbReference type="ChEBI" id="CHEBI:30013"/>
        <dbReference type="ChEBI" id="CHEBI:30616"/>
        <dbReference type="ChEBI" id="CHEBI:61977"/>
        <dbReference type="ChEBI" id="CHEBI:456216"/>
        <dbReference type="EC" id="2.7.11.1"/>
    </reaction>
</comment>
<evidence type="ECO:0000256" key="18">
    <source>
        <dbReference type="ARBA" id="ARBA00023305"/>
    </source>
</evidence>
<evidence type="ECO:0000256" key="12">
    <source>
        <dbReference type="ARBA" id="ARBA00022840"/>
    </source>
</evidence>
<dbReference type="SMART" id="SM00242">
    <property type="entry name" value="MYSc"/>
    <property type="match status" value="1"/>
</dbReference>
<comment type="catalytic activity">
    <reaction evidence="20">
        <text>L-seryl-[protein] + ATP = O-phospho-L-seryl-[protein] + ADP + H(+)</text>
        <dbReference type="Rhea" id="RHEA:17989"/>
        <dbReference type="Rhea" id="RHEA-COMP:9863"/>
        <dbReference type="Rhea" id="RHEA-COMP:11604"/>
        <dbReference type="ChEBI" id="CHEBI:15378"/>
        <dbReference type="ChEBI" id="CHEBI:29999"/>
        <dbReference type="ChEBI" id="CHEBI:30616"/>
        <dbReference type="ChEBI" id="CHEBI:83421"/>
        <dbReference type="ChEBI" id="CHEBI:456216"/>
        <dbReference type="EC" id="2.7.11.1"/>
    </reaction>
</comment>
<keyword evidence="7" id="KW-0716">Sensory transduction</keyword>
<keyword evidence="18" id="KW-0844">Vision</keyword>
<evidence type="ECO:0000256" key="1">
    <source>
        <dbReference type="ARBA" id="ARBA00004245"/>
    </source>
</evidence>
<comment type="similarity">
    <text evidence="3">In the C-terminal section; belongs to the TRAFAC class myosin-kinesin ATPase superfamily. Myosin family.</text>
</comment>
<gene>
    <name evidence="27" type="ORF">Bpfe_020533</name>
</gene>
<dbReference type="CDD" id="cd01379">
    <property type="entry name" value="MYSc_Myo3"/>
    <property type="match status" value="1"/>
</dbReference>
<evidence type="ECO:0000313" key="27">
    <source>
        <dbReference type="EMBL" id="KAK0049982.1"/>
    </source>
</evidence>
<feature type="compositionally biased region" description="Low complexity" evidence="24">
    <location>
        <begin position="886"/>
        <end position="906"/>
    </location>
</feature>
<evidence type="ECO:0000256" key="24">
    <source>
        <dbReference type="SAM" id="MobiDB-lite"/>
    </source>
</evidence>
<name>A0AAD8F350_BIOPF</name>
<dbReference type="Pfam" id="PF00612">
    <property type="entry name" value="IQ"/>
    <property type="match status" value="5"/>
</dbReference>
<dbReference type="Pfam" id="PF00069">
    <property type="entry name" value="Pkinase"/>
    <property type="match status" value="1"/>
</dbReference>
<evidence type="ECO:0000256" key="11">
    <source>
        <dbReference type="ARBA" id="ARBA00022777"/>
    </source>
</evidence>
<dbReference type="InterPro" id="IPR011009">
    <property type="entry name" value="Kinase-like_dom_sf"/>
</dbReference>
<evidence type="ECO:0000256" key="4">
    <source>
        <dbReference type="ARBA" id="ARBA00012513"/>
    </source>
</evidence>
<keyword evidence="16" id="KW-0206">Cytoskeleton</keyword>
<evidence type="ECO:0000256" key="17">
    <source>
        <dbReference type="ARBA" id="ARBA00023273"/>
    </source>
</evidence>
<dbReference type="EMBL" id="JASAOG010000119">
    <property type="protein sequence ID" value="KAK0049982.1"/>
    <property type="molecule type" value="Genomic_DNA"/>
</dbReference>
<feature type="non-terminal residue" evidence="27">
    <location>
        <position position="1487"/>
    </location>
</feature>
<feature type="domain" description="Myosin motor" evidence="26">
    <location>
        <begin position="341"/>
        <end position="1066"/>
    </location>
</feature>
<dbReference type="PROSITE" id="PS00108">
    <property type="entry name" value="PROTEIN_KINASE_ST"/>
    <property type="match status" value="1"/>
</dbReference>